<evidence type="ECO:0000256" key="1">
    <source>
        <dbReference type="SAM" id="SignalP"/>
    </source>
</evidence>
<dbReference type="AlphaFoldDB" id="A0A4Q4Z264"/>
<feature type="chain" id="PRO_5020289224" description="LamG domain-containing protein" evidence="1">
    <location>
        <begin position="25"/>
        <end position="266"/>
    </location>
</feature>
<keyword evidence="3" id="KW-1185">Reference proteome</keyword>
<dbReference type="Proteomes" id="UP000295198">
    <property type="component" value="Unassembled WGS sequence"/>
</dbReference>
<dbReference type="RefSeq" id="WP_134720857.1">
    <property type="nucleotide sequence ID" value="NZ_SDKM01000061.1"/>
</dbReference>
<protein>
    <recommendedName>
        <fullName evidence="4">LamG domain-containing protein</fullName>
    </recommendedName>
</protein>
<evidence type="ECO:0000313" key="3">
    <source>
        <dbReference type="Proteomes" id="UP000295198"/>
    </source>
</evidence>
<proteinExistence type="predicted"/>
<accession>A0A4Q4Z264</accession>
<evidence type="ECO:0008006" key="4">
    <source>
        <dbReference type="Google" id="ProtNLM"/>
    </source>
</evidence>
<feature type="signal peptide" evidence="1">
    <location>
        <begin position="1"/>
        <end position="24"/>
    </location>
</feature>
<dbReference type="EMBL" id="SDKM01000061">
    <property type="protein sequence ID" value="RYP81703.1"/>
    <property type="molecule type" value="Genomic_DNA"/>
</dbReference>
<gene>
    <name evidence="2" type="ORF">EKO23_23180</name>
</gene>
<organism evidence="2 3">
    <name type="scientific">Nocardioides guangzhouensis</name>
    <dbReference type="NCBI Taxonomy" id="2497878"/>
    <lineage>
        <taxon>Bacteria</taxon>
        <taxon>Bacillati</taxon>
        <taxon>Actinomycetota</taxon>
        <taxon>Actinomycetes</taxon>
        <taxon>Propionibacteriales</taxon>
        <taxon>Nocardioidaceae</taxon>
        <taxon>Nocardioides</taxon>
    </lineage>
</organism>
<keyword evidence="1" id="KW-0732">Signal</keyword>
<comment type="caution">
    <text evidence="2">The sequence shown here is derived from an EMBL/GenBank/DDBJ whole genome shotgun (WGS) entry which is preliminary data.</text>
</comment>
<name>A0A4Q4Z264_9ACTN</name>
<dbReference type="OrthoDB" id="5241464at2"/>
<reference evidence="2 3" key="1">
    <citation type="submission" date="2019-01" db="EMBL/GenBank/DDBJ databases">
        <title>Nocardioides guangzhouensis sp. nov., an actinobacterium isolated from soil.</title>
        <authorList>
            <person name="Fu Y."/>
            <person name="Cai Y."/>
            <person name="Lin Z."/>
            <person name="Chen P."/>
        </authorList>
    </citation>
    <scope>NUCLEOTIDE SEQUENCE [LARGE SCALE GENOMIC DNA]</scope>
    <source>
        <strain evidence="2 3">130</strain>
    </source>
</reference>
<sequence>MRTRLAAVSAVAAGLATVPVPAQAVPPANDAIGAAVVITGLGQTFRVNTREATTARSDGECVGAASVWYTYTPATDQVARFSSVGSRFDGTLAVFSGPRSRRTLVGCDERRWRDAGVEVSLSGGEKYWIALSARARGARGVLSVYAPAAQSVEHTMTLEATEVSGQLWVDLETTCDVPATGWLAIIARQRVGDHVTRSYDERSVVYCSTTPGKRHVELDGYDGLAFVEGRVSMEIRAYLGDGFTDKQLVQRTIETASLRLNARKAR</sequence>
<evidence type="ECO:0000313" key="2">
    <source>
        <dbReference type="EMBL" id="RYP81703.1"/>
    </source>
</evidence>